<evidence type="ECO:0000259" key="5">
    <source>
        <dbReference type="PROSITE" id="PS50931"/>
    </source>
</evidence>
<dbReference type="InterPro" id="IPR005119">
    <property type="entry name" value="LysR_subst-bd"/>
</dbReference>
<dbReference type="RefSeq" id="WP_086961320.1">
    <property type="nucleotide sequence ID" value="NZ_AP018681.1"/>
</dbReference>
<organism evidence="6 7">
    <name type="scientific">Vibrio casei</name>
    <dbReference type="NCBI Taxonomy" id="673372"/>
    <lineage>
        <taxon>Bacteria</taxon>
        <taxon>Pseudomonadati</taxon>
        <taxon>Pseudomonadota</taxon>
        <taxon>Gammaproteobacteria</taxon>
        <taxon>Vibrionales</taxon>
        <taxon>Vibrionaceae</taxon>
        <taxon>Vibrio</taxon>
    </lineage>
</organism>
<dbReference type="AlphaFoldDB" id="A0A368LH16"/>
<proteinExistence type="inferred from homology"/>
<evidence type="ECO:0000256" key="3">
    <source>
        <dbReference type="ARBA" id="ARBA00023125"/>
    </source>
</evidence>
<dbReference type="Gene3D" id="3.40.190.10">
    <property type="entry name" value="Periplasmic binding protein-like II"/>
    <property type="match status" value="2"/>
</dbReference>
<evidence type="ECO:0000256" key="2">
    <source>
        <dbReference type="ARBA" id="ARBA00023015"/>
    </source>
</evidence>
<evidence type="ECO:0000256" key="1">
    <source>
        <dbReference type="ARBA" id="ARBA00009437"/>
    </source>
</evidence>
<dbReference type="InterPro" id="IPR000847">
    <property type="entry name" value="LysR_HTH_N"/>
</dbReference>
<comment type="caution">
    <text evidence="6">The sequence shown here is derived from an EMBL/GenBank/DDBJ whole genome shotgun (WGS) entry which is preliminary data.</text>
</comment>
<dbReference type="InterPro" id="IPR058163">
    <property type="entry name" value="LysR-type_TF_proteobact-type"/>
</dbReference>
<dbReference type="GeneID" id="303189503"/>
<comment type="similarity">
    <text evidence="1">Belongs to the LysR transcriptional regulatory family.</text>
</comment>
<dbReference type="Pfam" id="PF03466">
    <property type="entry name" value="LysR_substrate"/>
    <property type="match status" value="1"/>
</dbReference>
<dbReference type="InterPro" id="IPR036390">
    <property type="entry name" value="WH_DNA-bd_sf"/>
</dbReference>
<keyword evidence="2" id="KW-0805">Transcription regulation</keyword>
<dbReference type="PANTHER" id="PTHR30537:SF26">
    <property type="entry name" value="GLYCINE CLEAVAGE SYSTEM TRANSCRIPTIONAL ACTIVATOR"/>
    <property type="match status" value="1"/>
</dbReference>
<evidence type="ECO:0000313" key="6">
    <source>
        <dbReference type="EMBL" id="RCS70049.1"/>
    </source>
</evidence>
<dbReference type="SUPFAM" id="SSF53850">
    <property type="entry name" value="Periplasmic binding protein-like II"/>
    <property type="match status" value="1"/>
</dbReference>
<accession>A0A368LH16</accession>
<dbReference type="FunFam" id="1.10.10.10:FF:000001">
    <property type="entry name" value="LysR family transcriptional regulator"/>
    <property type="match status" value="1"/>
</dbReference>
<dbReference type="InterPro" id="IPR036388">
    <property type="entry name" value="WH-like_DNA-bd_sf"/>
</dbReference>
<dbReference type="Pfam" id="PF00126">
    <property type="entry name" value="HTH_1"/>
    <property type="match status" value="1"/>
</dbReference>
<name>A0A368LH16_9VIBR</name>
<dbReference type="GO" id="GO:0006351">
    <property type="term" value="P:DNA-templated transcription"/>
    <property type="evidence" value="ECO:0007669"/>
    <property type="project" value="TreeGrafter"/>
</dbReference>
<dbReference type="OrthoDB" id="5526340at2"/>
<keyword evidence="4" id="KW-0804">Transcription</keyword>
<dbReference type="SUPFAM" id="SSF46785">
    <property type="entry name" value="Winged helix' DNA-binding domain"/>
    <property type="match status" value="1"/>
</dbReference>
<keyword evidence="7" id="KW-1185">Reference proteome</keyword>
<evidence type="ECO:0000313" key="7">
    <source>
        <dbReference type="Proteomes" id="UP000252479"/>
    </source>
</evidence>
<reference evidence="6 7" key="1">
    <citation type="journal article" date="2017" name="Elife">
        <title>Extensive horizontal gene transfer in cheese-associated bacteria.</title>
        <authorList>
            <person name="Bonham K.S."/>
            <person name="Wolfe B.E."/>
            <person name="Dutton R.J."/>
        </authorList>
    </citation>
    <scope>NUCLEOTIDE SEQUENCE [LARGE SCALE GENOMIC DNA]</scope>
    <source>
        <strain evidence="6 7">JB196</strain>
    </source>
</reference>
<gene>
    <name evidence="6" type="ORF">CIK83_11275</name>
</gene>
<dbReference type="PANTHER" id="PTHR30537">
    <property type="entry name" value="HTH-TYPE TRANSCRIPTIONAL REGULATOR"/>
    <property type="match status" value="1"/>
</dbReference>
<dbReference type="PROSITE" id="PS50931">
    <property type="entry name" value="HTH_LYSR"/>
    <property type="match status" value="1"/>
</dbReference>
<keyword evidence="3" id="KW-0238">DNA-binding</keyword>
<dbReference type="PRINTS" id="PR00039">
    <property type="entry name" value="HTHLYSR"/>
</dbReference>
<dbReference type="GO" id="GO:0003700">
    <property type="term" value="F:DNA-binding transcription factor activity"/>
    <property type="evidence" value="ECO:0007669"/>
    <property type="project" value="InterPro"/>
</dbReference>
<sequence length="306" mass="34982">MNDRLPLKSIYAFITVAETGSMVEAAAKLNVSHSAISQAIKSLESQLNLPLFNRIGRRVELNAPGSHYYRRVSPAITEIIQATQEIQAKESALNYLTVNMVNSMALHWWIPRVSEFQTIAPEIDVRISNLATEFNFERDGIDVAIIHGKPLQTTHSHCEKLGDDELILVCSPILHERLLKELKNKKTITPEQLLYTYPAIFVNNPRRQNDWQIWCDAYNFTLPNQHKNLTFSISIQATQAAIRHLGIFVTHKQYVRDDIKHGMLVPIGDAVKNPHQQFYFATPKANLKNKQVLALRDWLKTEFCKS</sequence>
<dbReference type="EMBL" id="QPGL01000002">
    <property type="protein sequence ID" value="RCS70049.1"/>
    <property type="molecule type" value="Genomic_DNA"/>
</dbReference>
<feature type="domain" description="HTH lysR-type" evidence="5">
    <location>
        <begin position="5"/>
        <end position="62"/>
    </location>
</feature>
<evidence type="ECO:0000256" key="4">
    <source>
        <dbReference type="ARBA" id="ARBA00023163"/>
    </source>
</evidence>
<dbReference type="GO" id="GO:0043565">
    <property type="term" value="F:sequence-specific DNA binding"/>
    <property type="evidence" value="ECO:0007669"/>
    <property type="project" value="TreeGrafter"/>
</dbReference>
<protein>
    <submittedName>
        <fullName evidence="6">LysR family transcriptional regulator</fullName>
    </submittedName>
</protein>
<dbReference type="Gene3D" id="1.10.10.10">
    <property type="entry name" value="Winged helix-like DNA-binding domain superfamily/Winged helix DNA-binding domain"/>
    <property type="match status" value="1"/>
</dbReference>
<dbReference type="Proteomes" id="UP000252479">
    <property type="component" value="Unassembled WGS sequence"/>
</dbReference>